<proteinExistence type="inferred from homology"/>
<feature type="domain" description="Mvd1 C-terminal" evidence="13">
    <location>
        <begin position="202"/>
        <end position="290"/>
    </location>
</feature>
<evidence type="ECO:0000256" key="11">
    <source>
        <dbReference type="ARBA" id="ARBA00023239"/>
    </source>
</evidence>
<reference evidence="15" key="1">
    <citation type="submission" date="2024-03" db="EMBL/GenBank/DDBJ databases">
        <title>WGS assembly of Saponaria officinalis var. Norfolk2.</title>
        <authorList>
            <person name="Jenkins J."/>
            <person name="Shu S."/>
            <person name="Grimwood J."/>
            <person name="Barry K."/>
            <person name="Goodstein D."/>
            <person name="Schmutz J."/>
            <person name="Leebens-Mack J."/>
            <person name="Osbourn A."/>
        </authorList>
    </citation>
    <scope>NUCLEOTIDE SEQUENCE [LARGE SCALE GENOMIC DNA]</scope>
    <source>
        <strain evidence="15">JIC</strain>
    </source>
</reference>
<comment type="caution">
    <text evidence="15">The sequence shown here is derived from an EMBL/GenBank/DDBJ whole genome shotgun (WGS) entry which is preliminary data.</text>
</comment>
<dbReference type="PANTHER" id="PTHR10977">
    <property type="entry name" value="DIPHOSPHOMEVALONATE DECARBOXYLASE"/>
    <property type="match status" value="1"/>
</dbReference>
<keyword evidence="8 12" id="KW-0443">Lipid metabolism</keyword>
<organism evidence="15 16">
    <name type="scientific">Saponaria officinalis</name>
    <name type="common">Common soapwort</name>
    <name type="synonym">Lychnis saponaria</name>
    <dbReference type="NCBI Taxonomy" id="3572"/>
    <lineage>
        <taxon>Eukaryota</taxon>
        <taxon>Viridiplantae</taxon>
        <taxon>Streptophyta</taxon>
        <taxon>Embryophyta</taxon>
        <taxon>Tracheophyta</taxon>
        <taxon>Spermatophyta</taxon>
        <taxon>Magnoliopsida</taxon>
        <taxon>eudicotyledons</taxon>
        <taxon>Gunneridae</taxon>
        <taxon>Pentapetalae</taxon>
        <taxon>Caryophyllales</taxon>
        <taxon>Caryophyllaceae</taxon>
        <taxon>Caryophylleae</taxon>
        <taxon>Saponaria</taxon>
    </lineage>
</organism>
<evidence type="ECO:0000256" key="9">
    <source>
        <dbReference type="ARBA" id="ARBA00023166"/>
    </source>
</evidence>
<evidence type="ECO:0000256" key="1">
    <source>
        <dbReference type="ARBA" id="ARBA00008831"/>
    </source>
</evidence>
<protein>
    <recommendedName>
        <fullName evidence="2 12">Diphosphomevalonate decarboxylase</fullName>
        <ecNumber evidence="2 12">4.1.1.33</ecNumber>
    </recommendedName>
</protein>
<dbReference type="GO" id="GO:0016126">
    <property type="term" value="P:sterol biosynthetic process"/>
    <property type="evidence" value="ECO:0007669"/>
    <property type="project" value="UniProtKB-KW"/>
</dbReference>
<dbReference type="SUPFAM" id="SSF55060">
    <property type="entry name" value="GHMP Kinase, C-terminal domain"/>
    <property type="match status" value="1"/>
</dbReference>
<dbReference type="Gene3D" id="3.30.70.890">
    <property type="entry name" value="GHMP kinase, C-terminal domain"/>
    <property type="match status" value="1"/>
</dbReference>
<dbReference type="InterPro" id="IPR041431">
    <property type="entry name" value="Mvd1_C"/>
</dbReference>
<dbReference type="AlphaFoldDB" id="A0AAW1J7F1"/>
<keyword evidence="16" id="KW-1185">Reference proteome</keyword>
<keyword evidence="3" id="KW-0444">Lipid biosynthesis</keyword>
<evidence type="ECO:0000256" key="4">
    <source>
        <dbReference type="ARBA" id="ARBA00022741"/>
    </source>
</evidence>
<evidence type="ECO:0000256" key="7">
    <source>
        <dbReference type="ARBA" id="ARBA00023011"/>
    </source>
</evidence>
<dbReference type="InterPro" id="IPR029765">
    <property type="entry name" value="Mev_diP_decarb"/>
</dbReference>
<keyword evidence="9" id="KW-1207">Sterol metabolism</keyword>
<evidence type="ECO:0000256" key="2">
    <source>
        <dbReference type="ARBA" id="ARBA00012296"/>
    </source>
</evidence>
<dbReference type="PANTHER" id="PTHR10977:SF3">
    <property type="entry name" value="DIPHOSPHOMEVALONATE DECARBOXYLASE"/>
    <property type="match status" value="1"/>
</dbReference>
<evidence type="ECO:0000256" key="8">
    <source>
        <dbReference type="ARBA" id="ARBA00023098"/>
    </source>
</evidence>
<dbReference type="Pfam" id="PF18376">
    <property type="entry name" value="MDD_C"/>
    <property type="match status" value="1"/>
</dbReference>
<gene>
    <name evidence="15" type="ORF">RND81_08G124400</name>
</gene>
<keyword evidence="6" id="KW-0752">Steroid biosynthesis</keyword>
<evidence type="ECO:0000256" key="10">
    <source>
        <dbReference type="ARBA" id="ARBA00023221"/>
    </source>
</evidence>
<dbReference type="InterPro" id="IPR014721">
    <property type="entry name" value="Ribsml_uS5_D2-typ_fold_subgr"/>
</dbReference>
<evidence type="ECO:0000256" key="6">
    <source>
        <dbReference type="ARBA" id="ARBA00022955"/>
    </source>
</evidence>
<feature type="domain" description="Diphosphomevalonate decarboxylase-like N-terminal" evidence="14">
    <location>
        <begin position="15"/>
        <end position="188"/>
    </location>
</feature>
<dbReference type="Pfam" id="PF22700">
    <property type="entry name" value="MVD-like_N"/>
    <property type="match status" value="1"/>
</dbReference>
<evidence type="ECO:0000259" key="14">
    <source>
        <dbReference type="Pfam" id="PF22700"/>
    </source>
</evidence>
<keyword evidence="10" id="KW-0753">Steroid metabolism</keyword>
<dbReference type="GO" id="GO:0004163">
    <property type="term" value="F:diphosphomevalonate decarboxylase activity"/>
    <property type="evidence" value="ECO:0007669"/>
    <property type="project" value="UniProtKB-EC"/>
</dbReference>
<dbReference type="Gene3D" id="3.30.230.10">
    <property type="match status" value="1"/>
</dbReference>
<dbReference type="GO" id="GO:0005829">
    <property type="term" value="C:cytosol"/>
    <property type="evidence" value="ECO:0007669"/>
    <property type="project" value="InterPro"/>
</dbReference>
<dbReference type="PIRSF" id="PIRSF015950">
    <property type="entry name" value="Mev_P_decrbx"/>
    <property type="match status" value="1"/>
</dbReference>
<evidence type="ECO:0000313" key="16">
    <source>
        <dbReference type="Proteomes" id="UP001443914"/>
    </source>
</evidence>
<dbReference type="EMBL" id="JBDFQZ010000008">
    <property type="protein sequence ID" value="KAK9698695.1"/>
    <property type="molecule type" value="Genomic_DNA"/>
</dbReference>
<comment type="catalytic activity">
    <reaction evidence="12">
        <text>(R)-5-diphosphomevalonate + ATP = isopentenyl diphosphate + ADP + phosphate + CO2</text>
        <dbReference type="Rhea" id="RHEA:23732"/>
        <dbReference type="ChEBI" id="CHEBI:16526"/>
        <dbReference type="ChEBI" id="CHEBI:30616"/>
        <dbReference type="ChEBI" id="CHEBI:43474"/>
        <dbReference type="ChEBI" id="CHEBI:57557"/>
        <dbReference type="ChEBI" id="CHEBI:128769"/>
        <dbReference type="ChEBI" id="CHEBI:456216"/>
        <dbReference type="EC" id="4.1.1.33"/>
    </reaction>
</comment>
<dbReference type="GO" id="GO:0005524">
    <property type="term" value="F:ATP binding"/>
    <property type="evidence" value="ECO:0007669"/>
    <property type="project" value="UniProtKB-UniRule"/>
</dbReference>
<dbReference type="SUPFAM" id="SSF54211">
    <property type="entry name" value="Ribosomal protein S5 domain 2-like"/>
    <property type="match status" value="1"/>
</dbReference>
<dbReference type="NCBIfam" id="TIGR01240">
    <property type="entry name" value="mevDPdecarb"/>
    <property type="match status" value="1"/>
</dbReference>
<evidence type="ECO:0000313" key="15">
    <source>
        <dbReference type="EMBL" id="KAK9698695.1"/>
    </source>
</evidence>
<dbReference type="EC" id="4.1.1.33" evidence="2 12"/>
<evidence type="ECO:0000256" key="3">
    <source>
        <dbReference type="ARBA" id="ARBA00022516"/>
    </source>
</evidence>
<keyword evidence="7" id="KW-0756">Sterol biosynthesis</keyword>
<dbReference type="GO" id="GO:0019287">
    <property type="term" value="P:isopentenyl diphosphate biosynthetic process, mevalonate pathway"/>
    <property type="evidence" value="ECO:0007669"/>
    <property type="project" value="InterPro"/>
</dbReference>
<sequence length="309" mass="34060">MGGEKWVRLVTAQTPTNIAVIKYWGKRDETLILPINDSISVTLDPSHLCTTTTVALSPAFQDDRMWLNKKEISLAGGRFQSCLREIRKRATDVDDKEKGIKIAKEDLQKLHVHIDSYNNFPTAAGLASSASGLACFVFALAKLMNVKEDLGQLSAIARQGSGSACRSLYGGFVKWRMGNNEDGSDSLAVQVADENHWGDLVILIAVVSSRQKETSSTSGMRESVETSLLLKHRAQEIVPKRITQMEEAIKTKDFASFAHLACADSNQFHAVCLDTSPPIFYMNDTSHKSVCFTCMPLLLRSIILVPIIL</sequence>
<comment type="similarity">
    <text evidence="1 12">Belongs to the diphosphomevalonate decarboxylase family.</text>
</comment>
<dbReference type="InterPro" id="IPR020568">
    <property type="entry name" value="Ribosomal_Su5_D2-typ_SF"/>
</dbReference>
<evidence type="ECO:0000259" key="13">
    <source>
        <dbReference type="Pfam" id="PF18376"/>
    </source>
</evidence>
<dbReference type="InterPro" id="IPR053859">
    <property type="entry name" value="MVD-like_N"/>
</dbReference>
<dbReference type="Proteomes" id="UP001443914">
    <property type="component" value="Unassembled WGS sequence"/>
</dbReference>
<keyword evidence="11 12" id="KW-0456">Lyase</keyword>
<keyword evidence="5 12" id="KW-0067">ATP-binding</keyword>
<dbReference type="InterPro" id="IPR005935">
    <property type="entry name" value="Mev_decarb"/>
</dbReference>
<evidence type="ECO:0000256" key="12">
    <source>
        <dbReference type="PIRNR" id="PIRNR015950"/>
    </source>
</evidence>
<accession>A0AAW1J7F1</accession>
<dbReference type="InterPro" id="IPR036554">
    <property type="entry name" value="GHMP_kinase_C_sf"/>
</dbReference>
<keyword evidence="4 12" id="KW-0547">Nucleotide-binding</keyword>
<evidence type="ECO:0000256" key="5">
    <source>
        <dbReference type="ARBA" id="ARBA00022840"/>
    </source>
</evidence>
<name>A0AAW1J7F1_SAPOF</name>
<dbReference type="FunFam" id="3.30.230.10:FF:000018">
    <property type="entry name" value="Diphosphomevalonate decarboxylase"/>
    <property type="match status" value="1"/>
</dbReference>